<dbReference type="AlphaFoldDB" id="A0A564T8C1"/>
<dbReference type="Gene3D" id="2.60.40.1140">
    <property type="entry name" value="Collagen-binding surface protein Cna, B-type domain"/>
    <property type="match status" value="1"/>
</dbReference>
<dbReference type="InterPro" id="IPR055382">
    <property type="entry name" value="DUF7601"/>
</dbReference>
<dbReference type="RefSeq" id="WP_144100391.1">
    <property type="nucleotide sequence ID" value="NZ_CABHNM010000031.1"/>
</dbReference>
<evidence type="ECO:0000256" key="2">
    <source>
        <dbReference type="SAM" id="SignalP"/>
    </source>
</evidence>
<keyword evidence="1" id="KW-0812">Transmembrane</keyword>
<dbReference type="InterPro" id="IPR038174">
    <property type="entry name" value="Strep_pil_link_sf"/>
</dbReference>
<feature type="transmembrane region" description="Helical" evidence="1">
    <location>
        <begin position="341"/>
        <end position="363"/>
    </location>
</feature>
<accession>A0A564T8C1</accession>
<keyword evidence="1" id="KW-1133">Transmembrane helix</keyword>
<dbReference type="Gene3D" id="2.60.40.3050">
    <property type="match status" value="1"/>
</dbReference>
<keyword evidence="1" id="KW-0472">Membrane</keyword>
<reference evidence="4 5" key="1">
    <citation type="submission" date="2019-07" db="EMBL/GenBank/DDBJ databases">
        <authorList>
            <person name="Hibberd C M."/>
            <person name="Gehrig L. J."/>
            <person name="Chang H.-W."/>
            <person name="Venkatesh S."/>
        </authorList>
    </citation>
    <scope>NUCLEOTIDE SEQUENCE [LARGE SCALE GENOMIC DNA]</scope>
    <source>
        <strain evidence="4">Dorea_longicatena_SSTS_Bg7063</strain>
    </source>
</reference>
<keyword evidence="2" id="KW-0732">Signal</keyword>
<name>A0A564T8C1_9FIRM</name>
<feature type="signal peptide" evidence="2">
    <location>
        <begin position="1"/>
        <end position="30"/>
    </location>
</feature>
<feature type="chain" id="PRO_5039590593" evidence="2">
    <location>
        <begin position="31"/>
        <end position="374"/>
    </location>
</feature>
<dbReference type="Pfam" id="PF24547">
    <property type="entry name" value="DUF7601"/>
    <property type="match status" value="1"/>
</dbReference>
<evidence type="ECO:0000313" key="5">
    <source>
        <dbReference type="Proteomes" id="UP000398619"/>
    </source>
</evidence>
<evidence type="ECO:0000259" key="3">
    <source>
        <dbReference type="Pfam" id="PF24547"/>
    </source>
</evidence>
<evidence type="ECO:0000256" key="1">
    <source>
        <dbReference type="SAM" id="Phobius"/>
    </source>
</evidence>
<gene>
    <name evidence="4" type="ORF">DLSSTS7063_01376</name>
</gene>
<feature type="domain" description="DUF7601" evidence="3">
    <location>
        <begin position="209"/>
        <end position="318"/>
    </location>
</feature>
<organism evidence="4 5">
    <name type="scientific">Dorea longicatena</name>
    <dbReference type="NCBI Taxonomy" id="88431"/>
    <lineage>
        <taxon>Bacteria</taxon>
        <taxon>Bacillati</taxon>
        <taxon>Bacillota</taxon>
        <taxon>Clostridia</taxon>
        <taxon>Lachnospirales</taxon>
        <taxon>Lachnospiraceae</taxon>
        <taxon>Dorea</taxon>
    </lineage>
</organism>
<sequence length="374" mass="40275">MMEKRMLKKVSTVTAAGIMMTAMLGMQVSAAESSDSETAVKKNPTITKQITKESNIYAPKTTFKFTVAPGTAMPAGGNQKAIYAGPANGVTLDNDVIASVPADSDIGNEKITVGTTKLNVNESVFTTGKNAKPGIFRYVVSEVAADNDGNKYEGVAYTTEQKYFDVYVTSDDDGNLEVSSYLFADKNNPESKGEGVFTNDYSSQHDTLKDLTVKKEVTGNQGNRNKDFKFTIKVDGAAGEQYYVTFSDGKAPTTLVSGEAKTITLKDNETAKIFGLSETDEYTVTEASYADDGYTTTIDKEEKLTATGTIKKDTEAGTTADNGDKNITVVNDKTTNSPTGIFLHIAPYIALIGAAIASSLLFFRRKRVKDMDID</sequence>
<evidence type="ECO:0000313" key="4">
    <source>
        <dbReference type="EMBL" id="VUX03344.1"/>
    </source>
</evidence>
<protein>
    <submittedName>
        <fullName evidence="4">Pilin</fullName>
    </submittedName>
</protein>
<dbReference type="EMBL" id="CABHNM010000031">
    <property type="protein sequence ID" value="VUX03344.1"/>
    <property type="molecule type" value="Genomic_DNA"/>
</dbReference>
<dbReference type="Proteomes" id="UP000398619">
    <property type="component" value="Unassembled WGS sequence"/>
</dbReference>
<proteinExistence type="predicted"/>